<evidence type="ECO:0000313" key="2">
    <source>
        <dbReference type="EMBL" id="AAC19042.1"/>
    </source>
</evidence>
<dbReference type="RefSeq" id="NP_046901.1">
    <property type="nucleotide sequence ID" value="NC_001901.1"/>
</dbReference>
<dbReference type="Proteomes" id="UP000002132">
    <property type="component" value="Segment"/>
</dbReference>
<accession>Q9T0R7</accession>
<reference evidence="2 3" key="1">
    <citation type="journal article" date="1996" name="J. Bacteriol.">
        <title>Proteins responsible for lysogenic conversion caused by coliphages N15 and phi80 are highly homologous.</title>
        <authorList>
            <person name="Vostrov A.A."/>
            <person name="Vostrukhina O.A."/>
            <person name="Svarchevsky A.N."/>
            <person name="Rybchin V.N."/>
        </authorList>
    </citation>
    <scope>NUCLEOTIDE SEQUENCE [LARGE SCALE GENOMIC DNA]</scope>
</reference>
<organism evidence="2 3">
    <name type="scientific">Escherichia phage N15</name>
    <name type="common">Bacteriophage N15</name>
    <dbReference type="NCBI Taxonomy" id="1604876"/>
    <lineage>
        <taxon>Viruses</taxon>
        <taxon>Duplodnaviria</taxon>
        <taxon>Heunggongvirae</taxon>
        <taxon>Uroviricota</taxon>
        <taxon>Caudoviricetes</taxon>
        <taxon>Ravinvirus</taxon>
        <taxon>Ravinvirus N15</taxon>
    </lineage>
</organism>
<feature type="compositionally biased region" description="Low complexity" evidence="1">
    <location>
        <begin position="10"/>
        <end position="25"/>
    </location>
</feature>
<keyword evidence="3" id="KW-1185">Reference proteome</keyword>
<gene>
    <name evidence="2" type="primary">gene 6</name>
</gene>
<proteinExistence type="predicted"/>
<dbReference type="KEGG" id="vg:1261645"/>
<feature type="compositionally biased region" description="Low complexity" evidence="1">
    <location>
        <begin position="117"/>
        <end position="137"/>
    </location>
</feature>
<sequence>MPSPSASAVATKPADQAATQTTASAEQVTTVDTTIASVEAPVDVSAQVTAAVAAENSRIMGILNCEEAKGRESQARALAETPGMTVESAQRILAAAPQSAQARTDTALDRLMETAPGALSAGSASSDAADDLLNTPV</sequence>
<evidence type="ECO:0000256" key="1">
    <source>
        <dbReference type="SAM" id="MobiDB-lite"/>
    </source>
</evidence>
<feature type="region of interest" description="Disordered" evidence="1">
    <location>
        <begin position="1"/>
        <end position="25"/>
    </location>
</feature>
<evidence type="ECO:0000313" key="3">
    <source>
        <dbReference type="Proteomes" id="UP000002132"/>
    </source>
</evidence>
<dbReference type="EMBL" id="AF064539">
    <property type="protein sequence ID" value="AAC19042.1"/>
    <property type="molecule type" value="Genomic_DNA"/>
</dbReference>
<dbReference type="GeneID" id="1261645"/>
<name>Q9T0R7_BPN15</name>
<dbReference type="MEROPS" id="S49.003"/>
<organismHost>
    <name type="scientific">Escherichia coli</name>
    <dbReference type="NCBI Taxonomy" id="562"/>
</organismHost>
<protein>
    <submittedName>
        <fullName evidence="2">Gp6</fullName>
    </submittedName>
</protein>
<reference evidence="2 3" key="2">
    <citation type="journal article" date="1996" name="J. Bacteriol.">
        <title>Characterization of the primary immunity region of the Escherichia coli linear plasmid prophage N15.</title>
        <authorList>
            <person name="Lobocka M.B."/>
            <person name="Svarchevsky A.N."/>
            <person name="Rybchin V.N."/>
            <person name="Yarmolinsky M.B."/>
        </authorList>
    </citation>
    <scope>NUCLEOTIDE SEQUENCE</scope>
</reference>
<feature type="region of interest" description="Disordered" evidence="1">
    <location>
        <begin position="96"/>
        <end position="137"/>
    </location>
</feature>